<dbReference type="OrthoDB" id="4027354at2759"/>
<dbReference type="GeneID" id="2902413"/>
<evidence type="ECO:0000313" key="1">
    <source>
        <dbReference type="EMBL" id="CAG87521.1"/>
    </source>
</evidence>
<protein>
    <submittedName>
        <fullName evidence="1">DEHA2E00352p</fullName>
    </submittedName>
</protein>
<gene>
    <name evidence="1" type="ordered locus">DEHA2E00352g</name>
</gene>
<evidence type="ECO:0000313" key="2">
    <source>
        <dbReference type="Proteomes" id="UP000000599"/>
    </source>
</evidence>
<keyword evidence="2" id="KW-1185">Reference proteome</keyword>
<reference evidence="1 2" key="1">
    <citation type="journal article" date="2004" name="Nature">
        <title>Genome evolution in yeasts.</title>
        <authorList>
            <consortium name="Genolevures"/>
            <person name="Dujon B."/>
            <person name="Sherman D."/>
            <person name="Fischer G."/>
            <person name="Durrens P."/>
            <person name="Casaregola S."/>
            <person name="Lafontaine I."/>
            <person name="de Montigny J."/>
            <person name="Marck C."/>
            <person name="Neuveglise C."/>
            <person name="Talla E."/>
            <person name="Goffard N."/>
            <person name="Frangeul L."/>
            <person name="Aigle M."/>
            <person name="Anthouard V."/>
            <person name="Babour A."/>
            <person name="Barbe V."/>
            <person name="Barnay S."/>
            <person name="Blanchin S."/>
            <person name="Beckerich J.M."/>
            <person name="Beyne E."/>
            <person name="Bleykasten C."/>
            <person name="Boisrame A."/>
            <person name="Boyer J."/>
            <person name="Cattolico L."/>
            <person name="Confanioleri F."/>
            <person name="de Daruvar A."/>
            <person name="Despons L."/>
            <person name="Fabre E."/>
            <person name="Fairhead C."/>
            <person name="Ferry-Dumazet H."/>
            <person name="Groppi A."/>
            <person name="Hantraye F."/>
            <person name="Hennequin C."/>
            <person name="Jauniaux N."/>
            <person name="Joyet P."/>
            <person name="Kachouri R."/>
            <person name="Kerrest A."/>
            <person name="Koszul R."/>
            <person name="Lemaire M."/>
            <person name="Lesur I."/>
            <person name="Ma L."/>
            <person name="Muller H."/>
            <person name="Nicaud J.M."/>
            <person name="Nikolski M."/>
            <person name="Oztas S."/>
            <person name="Ozier-Kalogeropoulos O."/>
            <person name="Pellenz S."/>
            <person name="Potier S."/>
            <person name="Richard G.F."/>
            <person name="Straub M.L."/>
            <person name="Suleau A."/>
            <person name="Swennene D."/>
            <person name="Tekaia F."/>
            <person name="Wesolowski-Louvel M."/>
            <person name="Westhof E."/>
            <person name="Wirth B."/>
            <person name="Zeniou-Meyer M."/>
            <person name="Zivanovic I."/>
            <person name="Bolotin-Fukuhara M."/>
            <person name="Thierry A."/>
            <person name="Bouchier C."/>
            <person name="Caudron B."/>
            <person name="Scarpelli C."/>
            <person name="Gaillardin C."/>
            <person name="Weissenbach J."/>
            <person name="Wincker P."/>
            <person name="Souciet J.L."/>
        </authorList>
    </citation>
    <scope>NUCLEOTIDE SEQUENCE [LARGE SCALE GENOMIC DNA]</scope>
    <source>
        <strain evidence="2">ATCC 36239 / CBS 767 / BCRC 21394 / JCM 1990 / NBRC 0083 / IGC 2968</strain>
    </source>
</reference>
<dbReference type="HOGENOM" id="CLU_188548_0_0_1"/>
<dbReference type="KEGG" id="dha:DEHA2E00352g"/>
<accession>Q6BR28</accession>
<organism evidence="1 2">
    <name type="scientific">Debaryomyces hansenii (strain ATCC 36239 / CBS 767 / BCRC 21394 / JCM 1990 / NBRC 0083 / IGC 2968)</name>
    <name type="common">Yeast</name>
    <name type="synonym">Torulaspora hansenii</name>
    <dbReference type="NCBI Taxonomy" id="284592"/>
    <lineage>
        <taxon>Eukaryota</taxon>
        <taxon>Fungi</taxon>
        <taxon>Dikarya</taxon>
        <taxon>Ascomycota</taxon>
        <taxon>Saccharomycotina</taxon>
        <taxon>Pichiomycetes</taxon>
        <taxon>Debaryomycetaceae</taxon>
        <taxon>Debaryomyces</taxon>
    </lineage>
</organism>
<dbReference type="RefSeq" id="XP_459342.1">
    <property type="nucleotide sequence ID" value="XM_459342.1"/>
</dbReference>
<dbReference type="AlphaFoldDB" id="Q6BR28"/>
<dbReference type="InParanoid" id="Q6BR28"/>
<name>Q6BR28_DEBHA</name>
<sequence length="90" mass="10441">MPLMHLVVYVANSLMTSEFGEMSSDEFKESYLAPFDEVLKDTNISDNFLTKRYKYPFGDATHVDDDIQEYFNEIAIPIRGLYRDVGDMDN</sequence>
<proteinExistence type="predicted"/>
<dbReference type="VEuPathDB" id="FungiDB:DEHA2E00352g"/>
<dbReference type="EMBL" id="CR382137">
    <property type="protein sequence ID" value="CAG87521.1"/>
    <property type="molecule type" value="Genomic_DNA"/>
</dbReference>
<dbReference type="Proteomes" id="UP000000599">
    <property type="component" value="Chromosome E"/>
</dbReference>